<feature type="transmembrane region" description="Helical" evidence="6">
    <location>
        <begin position="285"/>
        <end position="308"/>
    </location>
</feature>
<sequence length="560" mass="61235">MIYADAVERGDGHRPATDDDGPAPRPFRTIRGHLVHGIPQVGDSNYDPACPTCNPAGSISDPQGTPTAVDVVSAPTTAVTAADAVVPDRGSPSTIDYDEQSLLRAAADGPPDAVPQQRGGMITYTDDSANGFRTGIAVVFIAGEMAGIGMLAAPWAVVNLGWMGFVLLITFGIATAYSASCLGTCWLILEERYPQYRIYPVPDPYPTIALHAVGRRTSVIFSYFTKACVHITLFGSATVYLMLIAQTAQKLFSDTHPEVSFSTWLFVFSVALSSLMFLESPKDYCIIAVGALLTTMTSCYFVLMQILLDERIKEGTTTVETQNIVLSANQFFLSFGAILFAYSGASSFPVVRTHTMFKRDEFSRSVVTSFIILAILFGAIVVGGYVVYGHTINPNILMSLGNSWLSYAAIILMAGHLILGFVIIVKPVSEQVESFFNTSHTFGFQRFVVRMSLLLAMIALGEIMPNFINLVALMGCSTVILSTFVLPSIFYLRLCSMQSATWPDRRLSWKSKLYMYMVIFVGLTSGTLAMLTALAELIDLQSLIRPYYVYYIHSEENTYS</sequence>
<feature type="transmembrane region" description="Helical" evidence="6">
    <location>
        <begin position="162"/>
        <end position="189"/>
    </location>
</feature>
<evidence type="ECO:0000313" key="8">
    <source>
        <dbReference type="EMBL" id="CAH1732917.1"/>
    </source>
</evidence>
<feature type="transmembrane region" description="Helical" evidence="6">
    <location>
        <begin position="259"/>
        <end position="278"/>
    </location>
</feature>
<feature type="transmembrane region" description="Helical" evidence="6">
    <location>
        <begin position="404"/>
        <end position="426"/>
    </location>
</feature>
<dbReference type="PANTHER" id="PTHR22950">
    <property type="entry name" value="AMINO ACID TRANSPORTER"/>
    <property type="match status" value="1"/>
</dbReference>
<dbReference type="Proteomes" id="UP001154329">
    <property type="component" value="Chromosome 3"/>
</dbReference>
<organism evidence="8 9">
    <name type="scientific">Aphis gossypii</name>
    <name type="common">Cotton aphid</name>
    <dbReference type="NCBI Taxonomy" id="80765"/>
    <lineage>
        <taxon>Eukaryota</taxon>
        <taxon>Metazoa</taxon>
        <taxon>Ecdysozoa</taxon>
        <taxon>Arthropoda</taxon>
        <taxon>Hexapoda</taxon>
        <taxon>Insecta</taxon>
        <taxon>Pterygota</taxon>
        <taxon>Neoptera</taxon>
        <taxon>Paraneoptera</taxon>
        <taxon>Hemiptera</taxon>
        <taxon>Sternorrhyncha</taxon>
        <taxon>Aphidomorpha</taxon>
        <taxon>Aphidoidea</taxon>
        <taxon>Aphididae</taxon>
        <taxon>Aphidini</taxon>
        <taxon>Aphis</taxon>
        <taxon>Aphis</taxon>
    </lineage>
</organism>
<evidence type="ECO:0000256" key="2">
    <source>
        <dbReference type="ARBA" id="ARBA00022692"/>
    </source>
</evidence>
<evidence type="ECO:0000256" key="3">
    <source>
        <dbReference type="ARBA" id="ARBA00022989"/>
    </source>
</evidence>
<feature type="transmembrane region" description="Helical" evidence="6">
    <location>
        <begin position="513"/>
        <end position="535"/>
    </location>
</feature>
<gene>
    <name evidence="8" type="ORF">APHIGO_LOCUS9331</name>
</gene>
<keyword evidence="3 6" id="KW-1133">Transmembrane helix</keyword>
<dbReference type="PANTHER" id="PTHR22950:SF703">
    <property type="entry name" value="AMINO ACID TRANSPORTER TRANSMEMBRANE DOMAIN-CONTAINING PROTEIN"/>
    <property type="match status" value="1"/>
</dbReference>
<feature type="region of interest" description="Disordered" evidence="5">
    <location>
        <begin position="1"/>
        <end position="29"/>
    </location>
</feature>
<name>A0A9P0JAB1_APHGO</name>
<protein>
    <recommendedName>
        <fullName evidence="7">Amino acid transporter transmembrane domain-containing protein</fullName>
    </recommendedName>
</protein>
<dbReference type="InterPro" id="IPR013057">
    <property type="entry name" value="AA_transpt_TM"/>
</dbReference>
<evidence type="ECO:0000256" key="5">
    <source>
        <dbReference type="SAM" id="MobiDB-lite"/>
    </source>
</evidence>
<keyword evidence="2 6" id="KW-0812">Transmembrane</keyword>
<evidence type="ECO:0000313" key="9">
    <source>
        <dbReference type="Proteomes" id="UP001154329"/>
    </source>
</evidence>
<reference evidence="8" key="2">
    <citation type="submission" date="2022-10" db="EMBL/GenBank/DDBJ databases">
        <authorList>
            <consortium name="ENA_rothamsted_submissions"/>
            <consortium name="culmorum"/>
            <person name="King R."/>
        </authorList>
    </citation>
    <scope>NUCLEOTIDE SEQUENCE</scope>
</reference>
<keyword evidence="4 6" id="KW-0472">Membrane</keyword>
<feature type="transmembrane region" description="Helical" evidence="6">
    <location>
        <begin position="366"/>
        <end position="388"/>
    </location>
</feature>
<dbReference type="GO" id="GO:0015179">
    <property type="term" value="F:L-amino acid transmembrane transporter activity"/>
    <property type="evidence" value="ECO:0007669"/>
    <property type="project" value="TreeGrafter"/>
</dbReference>
<dbReference type="Pfam" id="PF01490">
    <property type="entry name" value="Aa_trans"/>
    <property type="match status" value="1"/>
</dbReference>
<comment type="subcellular location">
    <subcellularLocation>
        <location evidence="1">Membrane</location>
        <topology evidence="1">Multi-pass membrane protein</topology>
    </subcellularLocation>
</comment>
<dbReference type="EMBL" id="OU899036">
    <property type="protein sequence ID" value="CAH1732917.1"/>
    <property type="molecule type" value="Genomic_DNA"/>
</dbReference>
<feature type="domain" description="Amino acid transporter transmembrane" evidence="7">
    <location>
        <begin position="136"/>
        <end position="525"/>
    </location>
</feature>
<feature type="compositionally biased region" description="Basic and acidic residues" evidence="5">
    <location>
        <begin position="1"/>
        <end position="17"/>
    </location>
</feature>
<evidence type="ECO:0000256" key="4">
    <source>
        <dbReference type="ARBA" id="ARBA00023136"/>
    </source>
</evidence>
<feature type="transmembrane region" description="Helical" evidence="6">
    <location>
        <begin position="223"/>
        <end position="247"/>
    </location>
</feature>
<reference evidence="8" key="1">
    <citation type="submission" date="2022-02" db="EMBL/GenBank/DDBJ databases">
        <authorList>
            <person name="King R."/>
        </authorList>
    </citation>
    <scope>NUCLEOTIDE SEQUENCE</scope>
</reference>
<feature type="transmembrane region" description="Helical" evidence="6">
    <location>
        <begin position="447"/>
        <end position="464"/>
    </location>
</feature>
<dbReference type="AlphaFoldDB" id="A0A9P0JAB1"/>
<feature type="transmembrane region" description="Helical" evidence="6">
    <location>
        <begin position="328"/>
        <end position="345"/>
    </location>
</feature>
<evidence type="ECO:0000259" key="7">
    <source>
        <dbReference type="Pfam" id="PF01490"/>
    </source>
</evidence>
<evidence type="ECO:0000256" key="6">
    <source>
        <dbReference type="SAM" id="Phobius"/>
    </source>
</evidence>
<keyword evidence="9" id="KW-1185">Reference proteome</keyword>
<feature type="transmembrane region" description="Helical" evidence="6">
    <location>
        <begin position="136"/>
        <end position="156"/>
    </location>
</feature>
<dbReference type="GO" id="GO:0005774">
    <property type="term" value="C:vacuolar membrane"/>
    <property type="evidence" value="ECO:0007669"/>
    <property type="project" value="TreeGrafter"/>
</dbReference>
<accession>A0A9P0JAB1</accession>
<feature type="transmembrane region" description="Helical" evidence="6">
    <location>
        <begin position="470"/>
        <end position="492"/>
    </location>
</feature>
<evidence type="ECO:0000256" key="1">
    <source>
        <dbReference type="ARBA" id="ARBA00004141"/>
    </source>
</evidence>
<proteinExistence type="predicted"/>